<keyword evidence="5" id="KW-1185">Reference proteome</keyword>
<sequence>MAGCHCSSQNTSPSKLSYFFDKPILACVLQGKHIHQFDRLEKCQAPSLNSAEIVLQRVPRAYEQDLKEALNDVMKLKGVCGIQNLHAWSFTNTDVVGTLHLHVSKETD</sequence>
<dbReference type="InterPro" id="IPR045316">
    <property type="entry name" value="Msc2-like"/>
</dbReference>
<evidence type="ECO:0000313" key="4">
    <source>
        <dbReference type="EMBL" id="KAL2550337.1"/>
    </source>
</evidence>
<dbReference type="AlphaFoldDB" id="A0ABD1WLB0"/>
<evidence type="ECO:0000256" key="3">
    <source>
        <dbReference type="ARBA" id="ARBA00023065"/>
    </source>
</evidence>
<proteinExistence type="inferred from homology"/>
<name>A0ABD1WLB0_9LAMI</name>
<dbReference type="Proteomes" id="UP001604277">
    <property type="component" value="Unassembled WGS sequence"/>
</dbReference>
<dbReference type="GO" id="GO:0006811">
    <property type="term" value="P:monoatomic ion transport"/>
    <property type="evidence" value="ECO:0007669"/>
    <property type="project" value="UniProtKB-KW"/>
</dbReference>
<keyword evidence="3" id="KW-0406">Ion transport</keyword>
<organism evidence="4 5">
    <name type="scientific">Forsythia ovata</name>
    <dbReference type="NCBI Taxonomy" id="205694"/>
    <lineage>
        <taxon>Eukaryota</taxon>
        <taxon>Viridiplantae</taxon>
        <taxon>Streptophyta</taxon>
        <taxon>Embryophyta</taxon>
        <taxon>Tracheophyta</taxon>
        <taxon>Spermatophyta</taxon>
        <taxon>Magnoliopsida</taxon>
        <taxon>eudicotyledons</taxon>
        <taxon>Gunneridae</taxon>
        <taxon>Pentapetalae</taxon>
        <taxon>asterids</taxon>
        <taxon>lamiids</taxon>
        <taxon>Lamiales</taxon>
        <taxon>Oleaceae</taxon>
        <taxon>Forsythieae</taxon>
        <taxon>Forsythia</taxon>
    </lineage>
</organism>
<reference evidence="5" key="1">
    <citation type="submission" date="2024-07" db="EMBL/GenBank/DDBJ databases">
        <title>Two chromosome-level genome assemblies of Korean endemic species Abeliophyllum distichum and Forsythia ovata (Oleaceae).</title>
        <authorList>
            <person name="Jang H."/>
        </authorList>
    </citation>
    <scope>NUCLEOTIDE SEQUENCE [LARGE SCALE GENOMIC DNA]</scope>
</reference>
<accession>A0ABD1WLB0</accession>
<evidence type="ECO:0000256" key="2">
    <source>
        <dbReference type="ARBA" id="ARBA00022448"/>
    </source>
</evidence>
<keyword evidence="2" id="KW-0813">Transport</keyword>
<dbReference type="EMBL" id="JBFOLJ010000003">
    <property type="protein sequence ID" value="KAL2550337.1"/>
    <property type="molecule type" value="Genomic_DNA"/>
</dbReference>
<dbReference type="PANTHER" id="PTHR45755">
    <property type="match status" value="1"/>
</dbReference>
<comment type="similarity">
    <text evidence="1">Belongs to the cation diffusion facilitator (CDF) transporter (TC 2.A.4) family. SLC30A subfamily.</text>
</comment>
<evidence type="ECO:0000313" key="5">
    <source>
        <dbReference type="Proteomes" id="UP001604277"/>
    </source>
</evidence>
<gene>
    <name evidence="4" type="ORF">Fot_11867</name>
</gene>
<evidence type="ECO:0000256" key="1">
    <source>
        <dbReference type="ARBA" id="ARBA00008873"/>
    </source>
</evidence>
<comment type="caution">
    <text evidence="4">The sequence shown here is derived from an EMBL/GenBank/DDBJ whole genome shotgun (WGS) entry which is preliminary data.</text>
</comment>
<protein>
    <submittedName>
        <fullName evidence="4">Metal tolerance protein 8</fullName>
    </submittedName>
</protein>
<dbReference type="PANTHER" id="PTHR45755:SF4">
    <property type="entry name" value="ZINC TRANSPORTER 7"/>
    <property type="match status" value="1"/>
</dbReference>